<dbReference type="Proteomes" id="UP000621799">
    <property type="component" value="Unassembled WGS sequence"/>
</dbReference>
<keyword evidence="14" id="KW-1185">Reference proteome</keyword>
<dbReference type="InterPro" id="IPR032421">
    <property type="entry name" value="PMT_4TMC"/>
</dbReference>
<keyword evidence="4 10" id="KW-0328">Glycosyltransferase</keyword>
<dbReference type="EC" id="2.4.1.-" evidence="10"/>
<feature type="transmembrane region" description="Helical" evidence="10">
    <location>
        <begin position="446"/>
        <end position="469"/>
    </location>
</feature>
<dbReference type="Pfam" id="PF16192">
    <property type="entry name" value="PMT_4TMC"/>
    <property type="match status" value="1"/>
</dbReference>
<feature type="transmembrane region" description="Helical" evidence="10">
    <location>
        <begin position="415"/>
        <end position="434"/>
    </location>
</feature>
<dbReference type="PANTHER" id="PTHR10050">
    <property type="entry name" value="DOLICHYL-PHOSPHATE-MANNOSE--PROTEIN MANNOSYLTRANSFERASE"/>
    <property type="match status" value="1"/>
</dbReference>
<evidence type="ECO:0000256" key="2">
    <source>
        <dbReference type="ARBA" id="ARBA00004922"/>
    </source>
</evidence>
<dbReference type="GO" id="GO:0005886">
    <property type="term" value="C:plasma membrane"/>
    <property type="evidence" value="ECO:0007669"/>
    <property type="project" value="UniProtKB-SubCell"/>
</dbReference>
<evidence type="ECO:0000256" key="9">
    <source>
        <dbReference type="ARBA" id="ARBA00093617"/>
    </source>
</evidence>
<keyword evidence="6 10" id="KW-0812">Transmembrane</keyword>
<proteinExistence type="inferred from homology"/>
<dbReference type="EMBL" id="JADEXN010000186">
    <property type="protein sequence ID" value="MBE9041371.1"/>
    <property type="molecule type" value="Genomic_DNA"/>
</dbReference>
<dbReference type="InterPro" id="IPR003342">
    <property type="entry name" value="ArnT-like_N"/>
</dbReference>
<evidence type="ECO:0000256" key="6">
    <source>
        <dbReference type="ARBA" id="ARBA00022692"/>
    </source>
</evidence>
<dbReference type="GO" id="GO:0012505">
    <property type="term" value="C:endomembrane system"/>
    <property type="evidence" value="ECO:0007669"/>
    <property type="project" value="UniProtKB-SubCell"/>
</dbReference>
<keyword evidence="10" id="KW-1003">Cell membrane</keyword>
<dbReference type="AlphaFoldDB" id="A0A928VZV4"/>
<evidence type="ECO:0000256" key="3">
    <source>
        <dbReference type="ARBA" id="ARBA00007222"/>
    </source>
</evidence>
<feature type="transmembrane region" description="Helical" evidence="10">
    <location>
        <begin position="180"/>
        <end position="197"/>
    </location>
</feature>
<evidence type="ECO:0000313" key="14">
    <source>
        <dbReference type="Proteomes" id="UP000621799"/>
    </source>
</evidence>
<dbReference type="Pfam" id="PF02366">
    <property type="entry name" value="PMT"/>
    <property type="match status" value="1"/>
</dbReference>
<evidence type="ECO:0000256" key="1">
    <source>
        <dbReference type="ARBA" id="ARBA00004127"/>
    </source>
</evidence>
<keyword evidence="5 10" id="KW-0808">Transferase</keyword>
<dbReference type="InterPro" id="IPR027005">
    <property type="entry name" value="PMT-like"/>
</dbReference>
<name>A0A928VZV4_9CYAN</name>
<dbReference type="GO" id="GO:0004169">
    <property type="term" value="F:dolichyl-phosphate-mannose-protein mannosyltransferase activity"/>
    <property type="evidence" value="ECO:0007669"/>
    <property type="project" value="UniProtKB-UniRule"/>
</dbReference>
<comment type="similarity">
    <text evidence="3 10">Belongs to the glycosyltransferase 39 family.</text>
</comment>
<evidence type="ECO:0000313" key="13">
    <source>
        <dbReference type="EMBL" id="MBE9041371.1"/>
    </source>
</evidence>
<comment type="function">
    <text evidence="10">Protein O-mannosyltransferase that catalyzes the transfer of a single mannose residue from a polyprenol phospho-mannosyl lipidic donor to the hydroxyl group of selected serine and threonine residues in acceptor proteins.</text>
</comment>
<feature type="transmembrane region" description="Helical" evidence="10">
    <location>
        <begin position="203"/>
        <end position="221"/>
    </location>
</feature>
<gene>
    <name evidence="13" type="ORF">IQ235_11320</name>
</gene>
<feature type="domain" description="ArnT-like N-terminal" evidence="11">
    <location>
        <begin position="24"/>
        <end position="270"/>
    </location>
</feature>
<evidence type="ECO:0000256" key="5">
    <source>
        <dbReference type="ARBA" id="ARBA00022679"/>
    </source>
</evidence>
<feature type="transmembrane region" description="Helical" evidence="10">
    <location>
        <begin position="105"/>
        <end position="123"/>
    </location>
</feature>
<protein>
    <recommendedName>
        <fullName evidence="9 10">Polyprenol-phosphate-mannose--protein mannosyltransferase</fullName>
        <ecNumber evidence="10">2.4.1.-</ecNumber>
    </recommendedName>
</protein>
<feature type="transmembrane region" description="Helical" evidence="10">
    <location>
        <begin position="389"/>
        <end position="409"/>
    </location>
</feature>
<feature type="transmembrane region" description="Helical" evidence="10">
    <location>
        <begin position="153"/>
        <end position="173"/>
    </location>
</feature>
<feature type="transmembrane region" description="Helical" evidence="10">
    <location>
        <begin position="242"/>
        <end position="266"/>
    </location>
</feature>
<comment type="caution">
    <text evidence="13">The sequence shown here is derived from an EMBL/GenBank/DDBJ whole genome shotgun (WGS) entry which is preliminary data.</text>
</comment>
<feature type="transmembrane region" description="Helical" evidence="10">
    <location>
        <begin position="352"/>
        <end position="377"/>
    </location>
</feature>
<evidence type="ECO:0000259" key="11">
    <source>
        <dbReference type="Pfam" id="PF02366"/>
    </source>
</evidence>
<evidence type="ECO:0000256" key="10">
    <source>
        <dbReference type="RuleBase" id="RU367007"/>
    </source>
</evidence>
<feature type="transmembrane region" description="Helical" evidence="10">
    <location>
        <begin position="15"/>
        <end position="35"/>
    </location>
</feature>
<evidence type="ECO:0000259" key="12">
    <source>
        <dbReference type="Pfam" id="PF16192"/>
    </source>
</evidence>
<comment type="subcellular location">
    <subcellularLocation>
        <location evidence="10">Cell membrane</location>
    </subcellularLocation>
    <subcellularLocation>
        <location evidence="1">Endomembrane system</location>
        <topology evidence="1">Multi-pass membrane protein</topology>
    </subcellularLocation>
</comment>
<sequence length="486" mass="55999">MHFLLITSYSFLKKFSGFAIAISSIFVLSLTLRFWGLERFNTLVFDEVYYAKFAVNYLNGTEVFDAHPPLGKYIIAVGIWLSQLFAFQNTNDLTGQVLSPISYRWMNALVGSCIPIVVAGIAYQLSDRRSYAVLAGFFCAIDGFFLVESRYALINIYLVFFGLLGQWLFLISLRLKNDRKALISIGAGICFGASVSVKWNGLGFLLGIYLVYSIARLVKYLDLKENITIEANLKKSWFKNIANLKLIHLVLNLAFIPAIIYLLIWIPHLQLNPTETFWSVHQKILSYHQTGVGTGAQVHPYCSRWYTWPLMLRPMSYFYDRSTQNDIHSILPPLPTYFNEGIYDVHLMGNPILWWLSGGAISILILWGLTEVLPSVFSSRSQLSRANSFLIPLYLLTNYFANFLPWILVRRCTFIYLYMSAFIFSILAFSWLVDRWLNCDRLSHKIWAMSTILISVFAFIFWLPVYLGLPLSIEQFNLRMLLKSWI</sequence>
<keyword evidence="7 10" id="KW-1133">Transmembrane helix</keyword>
<comment type="pathway">
    <text evidence="2 10">Protein modification; protein glycosylation.</text>
</comment>
<feature type="transmembrane region" description="Helical" evidence="10">
    <location>
        <begin position="130"/>
        <end position="147"/>
    </location>
</feature>
<organism evidence="13 14">
    <name type="scientific">Zarconia navalis LEGE 11467</name>
    <dbReference type="NCBI Taxonomy" id="1828826"/>
    <lineage>
        <taxon>Bacteria</taxon>
        <taxon>Bacillati</taxon>
        <taxon>Cyanobacteriota</taxon>
        <taxon>Cyanophyceae</taxon>
        <taxon>Oscillatoriophycideae</taxon>
        <taxon>Oscillatoriales</taxon>
        <taxon>Oscillatoriales incertae sedis</taxon>
        <taxon>Zarconia</taxon>
        <taxon>Zarconia navalis</taxon>
    </lineage>
</organism>
<evidence type="ECO:0000256" key="7">
    <source>
        <dbReference type="ARBA" id="ARBA00022989"/>
    </source>
</evidence>
<evidence type="ECO:0000256" key="4">
    <source>
        <dbReference type="ARBA" id="ARBA00022676"/>
    </source>
</evidence>
<dbReference type="PANTHER" id="PTHR10050:SF46">
    <property type="entry name" value="PROTEIN O-MANNOSYL-TRANSFERASE 2"/>
    <property type="match status" value="1"/>
</dbReference>
<keyword evidence="8 10" id="KW-0472">Membrane</keyword>
<reference evidence="13" key="1">
    <citation type="submission" date="2020-10" db="EMBL/GenBank/DDBJ databases">
        <authorList>
            <person name="Castelo-Branco R."/>
            <person name="Eusebio N."/>
            <person name="Adriana R."/>
            <person name="Vieira A."/>
            <person name="Brugerolle De Fraissinette N."/>
            <person name="Rezende De Castro R."/>
            <person name="Schneider M.P."/>
            <person name="Vasconcelos V."/>
            <person name="Leao P.N."/>
        </authorList>
    </citation>
    <scope>NUCLEOTIDE SEQUENCE</scope>
    <source>
        <strain evidence="13">LEGE 11467</strain>
    </source>
</reference>
<accession>A0A928VZV4</accession>
<feature type="domain" description="Protein O-mannosyl-transferase C-terminal four TM" evidence="12">
    <location>
        <begin position="275"/>
        <end position="485"/>
    </location>
</feature>
<evidence type="ECO:0000256" key="8">
    <source>
        <dbReference type="ARBA" id="ARBA00023136"/>
    </source>
</evidence>